<dbReference type="Gene3D" id="1.10.150.130">
    <property type="match status" value="1"/>
</dbReference>
<evidence type="ECO:0000256" key="1">
    <source>
        <dbReference type="ARBA" id="ARBA00023125"/>
    </source>
</evidence>
<sequence length="215" mass="24799">MRYRINKKQYTKVTRTEKEANRRMDLIEERKALVQDRKRPIPEEVDVGEWFFTNGQAGFPVEQSEKAVGDIAGLIADYLGSRCLDIEAGQLSHLSYRSDRSQLAAFQKFCEKMRSTDLAMAVGADNLDAYRTQVMGRLAKRKIAAVSARHALGTVKALLRWAYRKEILDSLPRVIDKYASIVLPAPRPQFFRVDEVKLRWPRFHGHFNCLVSRLR</sequence>
<reference evidence="3" key="1">
    <citation type="journal article" date="2015" name="Nature">
        <title>Complex archaea that bridge the gap between prokaryotes and eukaryotes.</title>
        <authorList>
            <person name="Spang A."/>
            <person name="Saw J.H."/>
            <person name="Jorgensen S.L."/>
            <person name="Zaremba-Niedzwiedzka K."/>
            <person name="Martijn J."/>
            <person name="Lind A.E."/>
            <person name="van Eijk R."/>
            <person name="Schleper C."/>
            <person name="Guy L."/>
            <person name="Ettema T.J."/>
        </authorList>
    </citation>
    <scope>NUCLEOTIDE SEQUENCE</scope>
</reference>
<comment type="caution">
    <text evidence="3">The sequence shown here is derived from an EMBL/GenBank/DDBJ whole genome shotgun (WGS) entry which is preliminary data.</text>
</comment>
<dbReference type="EMBL" id="LAZR01066430">
    <property type="protein sequence ID" value="KKK53581.1"/>
    <property type="molecule type" value="Genomic_DNA"/>
</dbReference>
<name>A0A0F8Z081_9ZZZZ</name>
<dbReference type="PROSITE" id="PS51900">
    <property type="entry name" value="CB"/>
    <property type="match status" value="1"/>
</dbReference>
<feature type="domain" description="Core-binding (CB)" evidence="2">
    <location>
        <begin position="69"/>
        <end position="163"/>
    </location>
</feature>
<keyword evidence="1" id="KW-0238">DNA-binding</keyword>
<organism evidence="3">
    <name type="scientific">marine sediment metagenome</name>
    <dbReference type="NCBI Taxonomy" id="412755"/>
    <lineage>
        <taxon>unclassified sequences</taxon>
        <taxon>metagenomes</taxon>
        <taxon>ecological metagenomes</taxon>
    </lineage>
</organism>
<evidence type="ECO:0000259" key="2">
    <source>
        <dbReference type="PROSITE" id="PS51900"/>
    </source>
</evidence>
<dbReference type="GO" id="GO:0003677">
    <property type="term" value="F:DNA binding"/>
    <property type="evidence" value="ECO:0007669"/>
    <property type="project" value="UniProtKB-KW"/>
</dbReference>
<protein>
    <recommendedName>
        <fullName evidence="2">Core-binding (CB) domain-containing protein</fullName>
    </recommendedName>
</protein>
<dbReference type="AlphaFoldDB" id="A0A0F8Z081"/>
<accession>A0A0F8Z081</accession>
<evidence type="ECO:0000313" key="3">
    <source>
        <dbReference type="EMBL" id="KKK53581.1"/>
    </source>
</evidence>
<feature type="non-terminal residue" evidence="3">
    <location>
        <position position="215"/>
    </location>
</feature>
<proteinExistence type="predicted"/>
<dbReference type="InterPro" id="IPR044068">
    <property type="entry name" value="CB"/>
</dbReference>
<dbReference type="InterPro" id="IPR010998">
    <property type="entry name" value="Integrase_recombinase_N"/>
</dbReference>
<gene>
    <name evidence="3" type="ORF">LCGC14_3093360</name>
</gene>